<keyword evidence="2" id="KW-1185">Reference proteome</keyword>
<sequence>MATVGAVCNMQTNMLCLSLVDVNIFYYYVQVQREHTSYIELGDDPRFMVTCYLDYGHDDDEVSINTHAALIDTTPIAEKLVAMMFEAATTPPISTPSRCEVLAPDEYGVYRDHVDLSLPQYERRLQMRRPIPPQLATMEMLEDIIAGVYTSQEVMMDGTNMRLDEI</sequence>
<protein>
    <recommendedName>
        <fullName evidence="3">Tudor domain-containing protein</fullName>
    </recommendedName>
</protein>
<proteinExistence type="predicted"/>
<reference evidence="1 2" key="1">
    <citation type="submission" date="2021-03" db="EMBL/GenBank/DDBJ databases">
        <authorList>
            <person name="King G.J."/>
            <person name="Bancroft I."/>
            <person name="Baten A."/>
            <person name="Bloomfield J."/>
            <person name="Borpatragohain P."/>
            <person name="He Z."/>
            <person name="Irish N."/>
            <person name="Irwin J."/>
            <person name="Liu K."/>
            <person name="Mauleon R.P."/>
            <person name="Moore J."/>
            <person name="Morris R."/>
            <person name="Ostergaard L."/>
            <person name="Wang B."/>
            <person name="Wells R."/>
        </authorList>
    </citation>
    <scope>NUCLEOTIDE SEQUENCE [LARGE SCALE GENOMIC DNA]</scope>
    <source>
        <strain evidence="1">R-o-18</strain>
        <tissue evidence="1">Leaf</tissue>
    </source>
</reference>
<dbReference type="EMBL" id="JADBGQ010000005">
    <property type="protein sequence ID" value="KAG5397535.1"/>
    <property type="molecule type" value="Genomic_DNA"/>
</dbReference>
<name>A0ABQ7MGG1_BRACM</name>
<organism evidence="1 2">
    <name type="scientific">Brassica rapa subsp. trilocularis</name>
    <dbReference type="NCBI Taxonomy" id="1813537"/>
    <lineage>
        <taxon>Eukaryota</taxon>
        <taxon>Viridiplantae</taxon>
        <taxon>Streptophyta</taxon>
        <taxon>Embryophyta</taxon>
        <taxon>Tracheophyta</taxon>
        <taxon>Spermatophyta</taxon>
        <taxon>Magnoliopsida</taxon>
        <taxon>eudicotyledons</taxon>
        <taxon>Gunneridae</taxon>
        <taxon>Pentapetalae</taxon>
        <taxon>rosids</taxon>
        <taxon>malvids</taxon>
        <taxon>Brassicales</taxon>
        <taxon>Brassicaceae</taxon>
        <taxon>Brassiceae</taxon>
        <taxon>Brassica</taxon>
    </lineage>
</organism>
<evidence type="ECO:0008006" key="3">
    <source>
        <dbReference type="Google" id="ProtNLM"/>
    </source>
</evidence>
<accession>A0ABQ7MGG1</accession>
<evidence type="ECO:0000313" key="2">
    <source>
        <dbReference type="Proteomes" id="UP000823674"/>
    </source>
</evidence>
<dbReference type="Proteomes" id="UP000823674">
    <property type="component" value="Chromosome A05"/>
</dbReference>
<evidence type="ECO:0000313" key="1">
    <source>
        <dbReference type="EMBL" id="KAG5397535.1"/>
    </source>
</evidence>
<comment type="caution">
    <text evidence="1">The sequence shown here is derived from an EMBL/GenBank/DDBJ whole genome shotgun (WGS) entry which is preliminary data.</text>
</comment>
<gene>
    <name evidence="1" type="primary">A05p029610.1_BraROA</name>
    <name evidence="1" type="ORF">IGI04_019349</name>
</gene>